<feature type="compositionally biased region" description="Polar residues" evidence="1">
    <location>
        <begin position="143"/>
        <end position="158"/>
    </location>
</feature>
<name>A0AAV4XNR9_CAEEX</name>
<dbReference type="AlphaFoldDB" id="A0AAV4XNR9"/>
<feature type="region of interest" description="Disordered" evidence="1">
    <location>
        <begin position="122"/>
        <end position="158"/>
    </location>
</feature>
<dbReference type="Proteomes" id="UP001054945">
    <property type="component" value="Unassembled WGS sequence"/>
</dbReference>
<dbReference type="EMBL" id="BPLR01000645">
    <property type="protein sequence ID" value="GIY96309.1"/>
    <property type="molecule type" value="Genomic_DNA"/>
</dbReference>
<accession>A0AAV4XNR9</accession>
<evidence type="ECO:0000313" key="2">
    <source>
        <dbReference type="EMBL" id="GIY96309.1"/>
    </source>
</evidence>
<keyword evidence="3" id="KW-1185">Reference proteome</keyword>
<reference evidence="2 3" key="1">
    <citation type="submission" date="2021-06" db="EMBL/GenBank/DDBJ databases">
        <title>Caerostris extrusa draft genome.</title>
        <authorList>
            <person name="Kono N."/>
            <person name="Arakawa K."/>
        </authorList>
    </citation>
    <scope>NUCLEOTIDE SEQUENCE [LARGE SCALE GENOMIC DNA]</scope>
</reference>
<evidence type="ECO:0000313" key="3">
    <source>
        <dbReference type="Proteomes" id="UP001054945"/>
    </source>
</evidence>
<evidence type="ECO:0000256" key="1">
    <source>
        <dbReference type="SAM" id="MobiDB-lite"/>
    </source>
</evidence>
<comment type="caution">
    <text evidence="2">The sequence shown here is derived from an EMBL/GenBank/DDBJ whole genome shotgun (WGS) entry which is preliminary data.</text>
</comment>
<proteinExistence type="predicted"/>
<protein>
    <submittedName>
        <fullName evidence="2">Uncharacterized protein</fullName>
    </submittedName>
</protein>
<sequence length="158" mass="17122">MSGSFYLQERTPTVRWRKPCIGCQRPSYLNRVCRCASPACFATALTKKTDPHYCPDKKKSLISVLQPVEKAKAGFCSALLSAEANNIYHLSDLTVPASSEARGSPPDETFSSQKSGQCAIAIRGSGNNTLGKKKKSSERGNRTSHSAVDVTQNQSQPV</sequence>
<gene>
    <name evidence="2" type="ORF">CEXT_49351</name>
</gene>
<organism evidence="2 3">
    <name type="scientific">Caerostris extrusa</name>
    <name type="common">Bark spider</name>
    <name type="synonym">Caerostris bankana</name>
    <dbReference type="NCBI Taxonomy" id="172846"/>
    <lineage>
        <taxon>Eukaryota</taxon>
        <taxon>Metazoa</taxon>
        <taxon>Ecdysozoa</taxon>
        <taxon>Arthropoda</taxon>
        <taxon>Chelicerata</taxon>
        <taxon>Arachnida</taxon>
        <taxon>Araneae</taxon>
        <taxon>Araneomorphae</taxon>
        <taxon>Entelegynae</taxon>
        <taxon>Araneoidea</taxon>
        <taxon>Araneidae</taxon>
        <taxon>Caerostris</taxon>
    </lineage>
</organism>
<feature type="region of interest" description="Disordered" evidence="1">
    <location>
        <begin position="97"/>
        <end position="116"/>
    </location>
</feature>